<name>A0A417Z742_9MICO</name>
<evidence type="ECO:0000313" key="4">
    <source>
        <dbReference type="Proteomes" id="UP000285376"/>
    </source>
</evidence>
<feature type="domain" description="DUF58" evidence="2">
    <location>
        <begin position="197"/>
        <end position="229"/>
    </location>
</feature>
<dbReference type="PANTHER" id="PTHR34351:SF1">
    <property type="entry name" value="SLR1927 PROTEIN"/>
    <property type="match status" value="1"/>
</dbReference>
<dbReference type="InterPro" id="IPR002881">
    <property type="entry name" value="DUF58"/>
</dbReference>
<accession>A0A417Z742</accession>
<dbReference type="Proteomes" id="UP000285376">
    <property type="component" value="Unassembled WGS sequence"/>
</dbReference>
<evidence type="ECO:0000313" key="3">
    <source>
        <dbReference type="EMBL" id="RHW46436.1"/>
    </source>
</evidence>
<dbReference type="PANTHER" id="PTHR34351">
    <property type="entry name" value="SLR1927 PROTEIN-RELATED"/>
    <property type="match status" value="1"/>
</dbReference>
<dbReference type="PROSITE" id="PS51318">
    <property type="entry name" value="TAT"/>
    <property type="match status" value="1"/>
</dbReference>
<dbReference type="InterPro" id="IPR006311">
    <property type="entry name" value="TAT_signal"/>
</dbReference>
<feature type="transmembrane region" description="Helical" evidence="1">
    <location>
        <begin position="36"/>
        <end position="54"/>
    </location>
</feature>
<dbReference type="Pfam" id="PF01882">
    <property type="entry name" value="DUF58"/>
    <property type="match status" value="1"/>
</dbReference>
<proteinExistence type="predicted"/>
<gene>
    <name evidence="3" type="ORF">D1832_06315</name>
</gene>
<organism evidence="3 4">
    <name type="scientific">Dermacoccus abyssi</name>
    <dbReference type="NCBI Taxonomy" id="322596"/>
    <lineage>
        <taxon>Bacteria</taxon>
        <taxon>Bacillati</taxon>
        <taxon>Actinomycetota</taxon>
        <taxon>Actinomycetes</taxon>
        <taxon>Micrococcales</taxon>
        <taxon>Dermacoccaceae</taxon>
        <taxon>Dermacoccus</taxon>
    </lineage>
</organism>
<keyword evidence="1" id="KW-0812">Transmembrane</keyword>
<dbReference type="AlphaFoldDB" id="A0A417Z742"/>
<evidence type="ECO:0000256" key="1">
    <source>
        <dbReference type="SAM" id="Phobius"/>
    </source>
</evidence>
<sequence length="374" mass="40114">MKSLPRPTRRGLLVLVAGALLVVVGAASGFTDVVRAGIFVLVLALLAFLIAVAARTGRVDVTRHGPPERLSVGDEGQITLGVKARRAGWIETTLEEPHTFTRHGVARWPLSQVQGGRAAYDVTARHRGSFTSGPARLVASDPFGLFETSLEQGRASTWLVRAHTVSLETPQTVAQGDGDDTVISAHATHAGRPGASIREYVQGDDLRTVHWPATAHRGELMVRQFDPPAQPRIHVVVLGNVPRPGTNEPWEWLISAAASACTELENHNLATLATVGEREYDNHDDILDALARAGESLPDRLTIEESPTLLFLHTSADHFPPAPHHSPAFAWVGGASAEDGANELTRLGWDAVAISPYDSIAESLYPAMSGGDLR</sequence>
<keyword evidence="1" id="KW-0472">Membrane</keyword>
<dbReference type="EMBL" id="QWLM01000005">
    <property type="protein sequence ID" value="RHW46436.1"/>
    <property type="molecule type" value="Genomic_DNA"/>
</dbReference>
<protein>
    <submittedName>
        <fullName evidence="3">DUF58 domain-containing protein</fullName>
    </submittedName>
</protein>
<reference evidence="3 4" key="1">
    <citation type="submission" date="2018-08" db="EMBL/GenBank/DDBJ databases">
        <title>Whole genome sequence analysis of Dermacoccus abyssi bacteria isolated from Deep Mariana trench Micromonospora spp reveals genes involved in the environmental adaptation and production of secondary metabolites.</title>
        <authorList>
            <person name="Abdel-Mageed W.M."/>
            <person name="Lehri B."/>
            <person name="Nouioui I."/>
            <person name="Goodfellow I."/>
            <person name="Jaspars M."/>
            <person name="Karlyshev A."/>
        </authorList>
    </citation>
    <scope>NUCLEOTIDE SEQUENCE [LARGE SCALE GENOMIC DNA]</scope>
    <source>
        <strain evidence="3 4">MT1.1</strain>
    </source>
</reference>
<evidence type="ECO:0000259" key="2">
    <source>
        <dbReference type="Pfam" id="PF01882"/>
    </source>
</evidence>
<comment type="caution">
    <text evidence="3">The sequence shown here is derived from an EMBL/GenBank/DDBJ whole genome shotgun (WGS) entry which is preliminary data.</text>
</comment>
<keyword evidence="1" id="KW-1133">Transmembrane helix</keyword>